<dbReference type="RefSeq" id="WP_136348468.1">
    <property type="nucleotide sequence ID" value="NZ_SSOC01000004.1"/>
</dbReference>
<gene>
    <name evidence="4" type="ORF">E6C76_11920</name>
</gene>
<dbReference type="InterPro" id="IPR013154">
    <property type="entry name" value="ADH-like_N"/>
</dbReference>
<dbReference type="OrthoDB" id="9785812at2"/>
<dbReference type="CDD" id="cd08252">
    <property type="entry name" value="AL_MDR"/>
    <property type="match status" value="1"/>
</dbReference>
<evidence type="ECO:0000313" key="5">
    <source>
        <dbReference type="Proteomes" id="UP000308430"/>
    </source>
</evidence>
<feature type="domain" description="Enoyl reductase (ER)" evidence="3">
    <location>
        <begin position="13"/>
        <end position="337"/>
    </location>
</feature>
<dbReference type="GO" id="GO:0016491">
    <property type="term" value="F:oxidoreductase activity"/>
    <property type="evidence" value="ECO:0007669"/>
    <property type="project" value="UniProtKB-KW"/>
</dbReference>
<accession>A0A4V3WBW0</accession>
<evidence type="ECO:0000256" key="1">
    <source>
        <dbReference type="ARBA" id="ARBA00022857"/>
    </source>
</evidence>
<comment type="similarity">
    <text evidence="2">Belongs to the zinc-containing alcohol dehydrogenase family. Quinone oxidoreductase subfamily.</text>
</comment>
<name>A0A4V3WBW0_9RHOO</name>
<dbReference type="InterPro" id="IPR036291">
    <property type="entry name" value="NAD(P)-bd_dom_sf"/>
</dbReference>
<proteinExistence type="inferred from homology"/>
<dbReference type="SMART" id="SM00829">
    <property type="entry name" value="PKS_ER"/>
    <property type="match status" value="1"/>
</dbReference>
<dbReference type="InterPro" id="IPR051603">
    <property type="entry name" value="Zinc-ADH_QOR/CCCR"/>
</dbReference>
<keyword evidence="2" id="KW-0479">Metal-binding</keyword>
<dbReference type="PANTHER" id="PTHR44154:SF1">
    <property type="entry name" value="QUINONE OXIDOREDUCTASE"/>
    <property type="match status" value="1"/>
</dbReference>
<protein>
    <recommendedName>
        <fullName evidence="2">Zinc-type alcohol dehydrogenase-like protein</fullName>
    </recommendedName>
</protein>
<reference evidence="4 5" key="1">
    <citation type="submission" date="2019-04" db="EMBL/GenBank/DDBJ databases">
        <title>Azoarcus nasutitermitis sp. nov. isolated from termite nest.</title>
        <authorList>
            <person name="Lin S.-Y."/>
            <person name="Hameed A."/>
            <person name="Hsu Y.-H."/>
            <person name="Young C.-C."/>
        </authorList>
    </citation>
    <scope>NUCLEOTIDE SEQUENCE [LARGE SCALE GENOMIC DNA]</scope>
    <source>
        <strain evidence="4 5">CC-YHH838</strain>
    </source>
</reference>
<organism evidence="4 5">
    <name type="scientific">Pseudothauera nasutitermitis</name>
    <dbReference type="NCBI Taxonomy" id="2565930"/>
    <lineage>
        <taxon>Bacteria</taxon>
        <taxon>Pseudomonadati</taxon>
        <taxon>Pseudomonadota</taxon>
        <taxon>Betaproteobacteria</taxon>
        <taxon>Rhodocyclales</taxon>
        <taxon>Zoogloeaceae</taxon>
        <taxon>Pseudothauera</taxon>
    </lineage>
</organism>
<keyword evidence="2" id="KW-0560">Oxidoreductase</keyword>
<dbReference type="Gene3D" id="3.90.180.10">
    <property type="entry name" value="Medium-chain alcohol dehydrogenases, catalytic domain"/>
    <property type="match status" value="1"/>
</dbReference>
<dbReference type="InterPro" id="IPR014182">
    <property type="entry name" value="ADH_Zn_typ-1"/>
</dbReference>
<dbReference type="Proteomes" id="UP000308430">
    <property type="component" value="Unassembled WGS sequence"/>
</dbReference>
<dbReference type="NCBIfam" id="TIGR02817">
    <property type="entry name" value="adh_fam_1"/>
    <property type="match status" value="1"/>
</dbReference>
<dbReference type="InterPro" id="IPR020843">
    <property type="entry name" value="ER"/>
</dbReference>
<dbReference type="Gene3D" id="3.40.50.720">
    <property type="entry name" value="NAD(P)-binding Rossmann-like Domain"/>
    <property type="match status" value="1"/>
</dbReference>
<dbReference type="SUPFAM" id="SSF50129">
    <property type="entry name" value="GroES-like"/>
    <property type="match status" value="1"/>
</dbReference>
<keyword evidence="2" id="KW-0862">Zinc</keyword>
<dbReference type="SUPFAM" id="SSF51735">
    <property type="entry name" value="NAD(P)-binding Rossmann-fold domains"/>
    <property type="match status" value="1"/>
</dbReference>
<dbReference type="EMBL" id="SSOC01000004">
    <property type="protein sequence ID" value="THF64749.1"/>
    <property type="molecule type" value="Genomic_DNA"/>
</dbReference>
<keyword evidence="5" id="KW-1185">Reference proteome</keyword>
<dbReference type="GO" id="GO:0008270">
    <property type="term" value="F:zinc ion binding"/>
    <property type="evidence" value="ECO:0007669"/>
    <property type="project" value="InterPro"/>
</dbReference>
<comment type="caution">
    <text evidence="4">The sequence shown here is derived from an EMBL/GenBank/DDBJ whole genome shotgun (WGS) entry which is preliminary data.</text>
</comment>
<evidence type="ECO:0000259" key="3">
    <source>
        <dbReference type="SMART" id="SM00829"/>
    </source>
</evidence>
<dbReference type="Pfam" id="PF08240">
    <property type="entry name" value="ADH_N"/>
    <property type="match status" value="1"/>
</dbReference>
<dbReference type="InterPro" id="IPR011032">
    <property type="entry name" value="GroES-like_sf"/>
</dbReference>
<dbReference type="AlphaFoldDB" id="A0A4V3WBW0"/>
<sequence length="340" mass="36217">MKAIGYFQSGGIDRPDSLVELELPRPVARGRDLLVEVQAVSVNPVDTKVRRGAQPPAGEARVLGFDAVGVVREVGEAAGLFKPGDAVWYAGAIDRPGSNAQFQLVDERIVGHAPRSLPAADAAALPLTGITAWELLFDRLQVPRKGPGAGAGPATLVVVGAAGGVGSVLVQLARQLTDLVVVGTASRPETVAWATGLGAHHTIDHRQPLQAQLEALGVPPVRYVASLTQTDRHFVQIAELMAPQGRFALIDDPEPIDVRLLKRKSISLHWELMFTRSLFHTADLAAQHALLEELAQLVDAGVIRSTAREHYGRISAGNLRRAHAHQESGTAIGKTVLEGF</sequence>
<keyword evidence="1" id="KW-0521">NADP</keyword>
<evidence type="ECO:0000256" key="2">
    <source>
        <dbReference type="RuleBase" id="RU364000"/>
    </source>
</evidence>
<dbReference type="PANTHER" id="PTHR44154">
    <property type="entry name" value="QUINONE OXIDOREDUCTASE"/>
    <property type="match status" value="1"/>
</dbReference>
<dbReference type="Pfam" id="PF13602">
    <property type="entry name" value="ADH_zinc_N_2"/>
    <property type="match status" value="1"/>
</dbReference>
<evidence type="ECO:0000313" key="4">
    <source>
        <dbReference type="EMBL" id="THF64749.1"/>
    </source>
</evidence>